<name>A0AA40KV99_9HYME</name>
<dbReference type="AlphaFoldDB" id="A0AA40KV99"/>
<accession>A0AA40KV99</accession>
<keyword evidence="2" id="KW-1185">Reference proteome</keyword>
<dbReference type="EMBL" id="JAHYIQ010000003">
    <property type="protein sequence ID" value="KAK1134167.1"/>
    <property type="molecule type" value="Genomic_DNA"/>
</dbReference>
<evidence type="ECO:0000313" key="2">
    <source>
        <dbReference type="Proteomes" id="UP001177670"/>
    </source>
</evidence>
<sequence length="133" mass="14987">MWLQSWNTAQDLGHLDANHVILQRMTNTQRILVGQMCASLKTKKINNQGLIDENVPLAALIAPALSRDSIKILTRGAIFSNTNITDEEEIEDNIVVPDKLTGPLLAKIRQDIAEDETNRRLKTFLKNEILQTK</sequence>
<reference evidence="1" key="1">
    <citation type="submission" date="2021-10" db="EMBL/GenBank/DDBJ databases">
        <title>Melipona bicolor Genome sequencing and assembly.</title>
        <authorList>
            <person name="Araujo N.S."/>
            <person name="Arias M.C."/>
        </authorList>
    </citation>
    <scope>NUCLEOTIDE SEQUENCE</scope>
    <source>
        <strain evidence="1">USP_2M_L1-L4_2017</strain>
        <tissue evidence="1">Whole body</tissue>
    </source>
</reference>
<protein>
    <submittedName>
        <fullName evidence="1">Uncharacterized protein</fullName>
    </submittedName>
</protein>
<dbReference type="Proteomes" id="UP001177670">
    <property type="component" value="Unassembled WGS sequence"/>
</dbReference>
<evidence type="ECO:0000313" key="1">
    <source>
        <dbReference type="EMBL" id="KAK1134167.1"/>
    </source>
</evidence>
<comment type="caution">
    <text evidence="1">The sequence shown here is derived from an EMBL/GenBank/DDBJ whole genome shotgun (WGS) entry which is preliminary data.</text>
</comment>
<proteinExistence type="predicted"/>
<gene>
    <name evidence="1" type="ORF">K0M31_011948</name>
</gene>
<organism evidence="1 2">
    <name type="scientific">Melipona bicolor</name>
    <dbReference type="NCBI Taxonomy" id="60889"/>
    <lineage>
        <taxon>Eukaryota</taxon>
        <taxon>Metazoa</taxon>
        <taxon>Ecdysozoa</taxon>
        <taxon>Arthropoda</taxon>
        <taxon>Hexapoda</taxon>
        <taxon>Insecta</taxon>
        <taxon>Pterygota</taxon>
        <taxon>Neoptera</taxon>
        <taxon>Endopterygota</taxon>
        <taxon>Hymenoptera</taxon>
        <taxon>Apocrita</taxon>
        <taxon>Aculeata</taxon>
        <taxon>Apoidea</taxon>
        <taxon>Anthophila</taxon>
        <taxon>Apidae</taxon>
        <taxon>Melipona</taxon>
    </lineage>
</organism>